<keyword evidence="2" id="KW-0238">DNA-binding</keyword>
<dbReference type="InterPro" id="IPR028082">
    <property type="entry name" value="Peripla_BP_I"/>
</dbReference>
<dbReference type="SUPFAM" id="SSF53822">
    <property type="entry name" value="Periplasmic binding protein-like I"/>
    <property type="match status" value="1"/>
</dbReference>
<protein>
    <submittedName>
        <fullName evidence="5">LacI family transcriptional regulator</fullName>
    </submittedName>
</protein>
<organism evidence="5 6">
    <name type="scientific">Flaviflexus ciconiae</name>
    <dbReference type="NCBI Taxonomy" id="2496867"/>
    <lineage>
        <taxon>Bacteria</taxon>
        <taxon>Bacillati</taxon>
        <taxon>Actinomycetota</taxon>
        <taxon>Actinomycetes</taxon>
        <taxon>Actinomycetales</taxon>
        <taxon>Actinomycetaceae</taxon>
        <taxon>Flaviflexus</taxon>
    </lineage>
</organism>
<evidence type="ECO:0000256" key="2">
    <source>
        <dbReference type="ARBA" id="ARBA00023125"/>
    </source>
</evidence>
<dbReference type="InterPro" id="IPR000843">
    <property type="entry name" value="HTH_LacI"/>
</dbReference>
<feature type="domain" description="HTH lacI-type" evidence="4">
    <location>
        <begin position="10"/>
        <end position="64"/>
    </location>
</feature>
<dbReference type="SUPFAM" id="SSF47413">
    <property type="entry name" value="lambda repressor-like DNA-binding domains"/>
    <property type="match status" value="1"/>
</dbReference>
<dbReference type="PANTHER" id="PTHR30146">
    <property type="entry name" value="LACI-RELATED TRANSCRIPTIONAL REPRESSOR"/>
    <property type="match status" value="1"/>
</dbReference>
<dbReference type="SMART" id="SM00354">
    <property type="entry name" value="HTH_LACI"/>
    <property type="match status" value="1"/>
</dbReference>
<dbReference type="Pfam" id="PF13377">
    <property type="entry name" value="Peripla_BP_3"/>
    <property type="match status" value="1"/>
</dbReference>
<sequence>MTGKTRGRRPTMRDVAEEAGVSPALVSIVFRDAPGASEQTRERVRKAAKKIGYVLDERARLLRSHKSLDIGISFHTSQPFHHHLLDEIYSAINGLDYGLVLSPKSTVRDEKTALSSLVSYRCGAIILFGTRLSKEEINEIVGDIPVISVAQELDAPYDWVSSDDSFGIHRVIDHLVDLGHENIALANSPGDAGATTREHAFVSALKDRDMTPIVYSADGSEEGGARLAKELINSDNLPTAILGFNDRCAFGIIDYCIRAGLSIPRDLSVVGFDNSEVSQRFYVNLTTVAQDTKRLARFAAERAIQRLKSINLESQERGILVPTELIVRETTAVPRSGNRP</sequence>
<dbReference type="CDD" id="cd01392">
    <property type="entry name" value="HTH_LacI"/>
    <property type="match status" value="1"/>
</dbReference>
<evidence type="ECO:0000313" key="6">
    <source>
        <dbReference type="Proteomes" id="UP000280344"/>
    </source>
</evidence>
<dbReference type="InterPro" id="IPR010982">
    <property type="entry name" value="Lambda_DNA-bd_dom_sf"/>
</dbReference>
<dbReference type="OrthoDB" id="189006at2"/>
<accession>A0A3S9PZX3</accession>
<dbReference type="EMBL" id="CP034593">
    <property type="protein sequence ID" value="AZQ77927.1"/>
    <property type="molecule type" value="Genomic_DNA"/>
</dbReference>
<dbReference type="GO" id="GO:0000976">
    <property type="term" value="F:transcription cis-regulatory region binding"/>
    <property type="evidence" value="ECO:0007669"/>
    <property type="project" value="TreeGrafter"/>
</dbReference>
<evidence type="ECO:0000256" key="3">
    <source>
        <dbReference type="ARBA" id="ARBA00023163"/>
    </source>
</evidence>
<dbReference type="Gene3D" id="3.40.50.2300">
    <property type="match status" value="2"/>
</dbReference>
<dbReference type="PANTHER" id="PTHR30146:SF138">
    <property type="entry name" value="TRANSCRIPTIONAL REGULATORY PROTEIN"/>
    <property type="match status" value="1"/>
</dbReference>
<evidence type="ECO:0000256" key="1">
    <source>
        <dbReference type="ARBA" id="ARBA00023015"/>
    </source>
</evidence>
<dbReference type="CDD" id="cd06267">
    <property type="entry name" value="PBP1_LacI_sugar_binding-like"/>
    <property type="match status" value="1"/>
</dbReference>
<dbReference type="RefSeq" id="WP_126704729.1">
    <property type="nucleotide sequence ID" value="NZ_CP034593.1"/>
</dbReference>
<dbReference type="Gene3D" id="1.10.260.40">
    <property type="entry name" value="lambda repressor-like DNA-binding domains"/>
    <property type="match status" value="1"/>
</dbReference>
<dbReference type="Proteomes" id="UP000280344">
    <property type="component" value="Chromosome"/>
</dbReference>
<dbReference type="PROSITE" id="PS50932">
    <property type="entry name" value="HTH_LACI_2"/>
    <property type="match status" value="1"/>
</dbReference>
<proteinExistence type="predicted"/>
<evidence type="ECO:0000259" key="4">
    <source>
        <dbReference type="PROSITE" id="PS50932"/>
    </source>
</evidence>
<evidence type="ECO:0000313" key="5">
    <source>
        <dbReference type="EMBL" id="AZQ77927.1"/>
    </source>
</evidence>
<dbReference type="KEGG" id="flh:EJ997_11840"/>
<keyword evidence="3" id="KW-0804">Transcription</keyword>
<dbReference type="Pfam" id="PF00356">
    <property type="entry name" value="LacI"/>
    <property type="match status" value="1"/>
</dbReference>
<gene>
    <name evidence="5" type="ORF">EJ997_11840</name>
</gene>
<keyword evidence="6" id="KW-1185">Reference proteome</keyword>
<reference evidence="5 6" key="1">
    <citation type="submission" date="2018-12" db="EMBL/GenBank/DDBJ databases">
        <title>Complete genome sequence of Flaviflexus sp. H23T48.</title>
        <authorList>
            <person name="Bae J.-W."/>
            <person name="Lee J.-Y."/>
        </authorList>
    </citation>
    <scope>NUCLEOTIDE SEQUENCE [LARGE SCALE GENOMIC DNA]</scope>
    <source>
        <strain evidence="5 6">H23T48</strain>
    </source>
</reference>
<dbReference type="AlphaFoldDB" id="A0A3S9PZX3"/>
<dbReference type="GO" id="GO:0003700">
    <property type="term" value="F:DNA-binding transcription factor activity"/>
    <property type="evidence" value="ECO:0007669"/>
    <property type="project" value="TreeGrafter"/>
</dbReference>
<name>A0A3S9PZX3_9ACTO</name>
<keyword evidence="1" id="KW-0805">Transcription regulation</keyword>
<dbReference type="InterPro" id="IPR046335">
    <property type="entry name" value="LacI/GalR-like_sensor"/>
</dbReference>